<dbReference type="RefSeq" id="WP_343772461.1">
    <property type="nucleotide sequence ID" value="NZ_BAAADV010000001.1"/>
</dbReference>
<accession>A0AAV3T796</accession>
<organism evidence="4 5">
    <name type="scientific">Natronoarchaeum mannanilyticum</name>
    <dbReference type="NCBI Taxonomy" id="926360"/>
    <lineage>
        <taxon>Archaea</taxon>
        <taxon>Methanobacteriati</taxon>
        <taxon>Methanobacteriota</taxon>
        <taxon>Stenosarchaea group</taxon>
        <taxon>Halobacteria</taxon>
        <taxon>Halobacteriales</taxon>
        <taxon>Natronoarchaeaceae</taxon>
    </lineage>
</organism>
<gene>
    <name evidence="4" type="ORF">GCM10009020_06860</name>
</gene>
<protein>
    <recommendedName>
        <fullName evidence="3">Protein-glutamine gamma-glutamyltransferase-like C-terminal domain-containing protein</fullName>
    </recommendedName>
</protein>
<dbReference type="Proteomes" id="UP001500420">
    <property type="component" value="Unassembled WGS sequence"/>
</dbReference>
<feature type="domain" description="Protein-glutamine gamma-glutamyltransferase-like C-terminal" evidence="3">
    <location>
        <begin position="474"/>
        <end position="541"/>
    </location>
</feature>
<dbReference type="InterPro" id="IPR025403">
    <property type="entry name" value="TgpA-like_C"/>
</dbReference>
<evidence type="ECO:0000313" key="5">
    <source>
        <dbReference type="Proteomes" id="UP001500420"/>
    </source>
</evidence>
<feature type="compositionally biased region" description="Acidic residues" evidence="1">
    <location>
        <begin position="55"/>
        <end position="75"/>
    </location>
</feature>
<sequence>MSGDASADDGRVGPDLTHAAVVACCILGLVLVAGFLPAVDQVGGDADGAGIVNDEQPDDPADDGTGDGSGEDGGGDDPVSREISVADTTPGQEMRVTVRSDGDRVSDATVTVDGERIGATDESGVIETSVPYESSLNVSASYAGWTVSERVALSADVDVTPQYVDADTGELTVRATIDGVSVPDATVTVGDERVGETDESGVATVPVPTDGDAVGVRRGAAEGATVIDADEVAVPVQGAWFVPKLPLGPATARVEMDGVPVRNAPVTVDGERVGTTDPTGKTGFRLPASDSATIGTEVRGESAATELDGLVFRLAWSVLGALSLLVGGIITYLRLFDLQARRRHRRWIGDGLSLSTLWPSRLLSGLGAAVAGVPAALRRGAGAIAGLFGGLGGGVGWLSQFGASLRLPRFRLPSLPSLGGLPALSLLPSLDRGSRSVDEDAESSSAVDRNDAAQSVPDEPTDDADDSAPTPTVRRAWHRLVDRLGVSRRETRTPGQIARRAVDAGYPDDAVDRLTAAFRDVEYGGRAESDDRVRAAYEALDRIRSEEDDEP</sequence>
<keyword evidence="2" id="KW-0472">Membrane</keyword>
<comment type="caution">
    <text evidence="4">The sequence shown here is derived from an EMBL/GenBank/DDBJ whole genome shotgun (WGS) entry which is preliminary data.</text>
</comment>
<dbReference type="AlphaFoldDB" id="A0AAV3T796"/>
<feature type="transmembrane region" description="Helical" evidence="2">
    <location>
        <begin position="314"/>
        <end position="336"/>
    </location>
</feature>
<keyword evidence="5" id="KW-1185">Reference proteome</keyword>
<proteinExistence type="predicted"/>
<reference evidence="4 5" key="1">
    <citation type="journal article" date="2019" name="Int. J. Syst. Evol. Microbiol.">
        <title>The Global Catalogue of Microorganisms (GCM) 10K type strain sequencing project: providing services to taxonomists for standard genome sequencing and annotation.</title>
        <authorList>
            <consortium name="The Broad Institute Genomics Platform"/>
            <consortium name="The Broad Institute Genome Sequencing Center for Infectious Disease"/>
            <person name="Wu L."/>
            <person name="Ma J."/>
        </authorList>
    </citation>
    <scope>NUCLEOTIDE SEQUENCE [LARGE SCALE GENOMIC DNA]</scope>
    <source>
        <strain evidence="4 5">JCM 16328</strain>
    </source>
</reference>
<evidence type="ECO:0000256" key="1">
    <source>
        <dbReference type="SAM" id="MobiDB-lite"/>
    </source>
</evidence>
<feature type="transmembrane region" description="Helical" evidence="2">
    <location>
        <begin position="383"/>
        <end position="403"/>
    </location>
</feature>
<evidence type="ECO:0000313" key="4">
    <source>
        <dbReference type="EMBL" id="GAA0664576.1"/>
    </source>
</evidence>
<keyword evidence="2" id="KW-0812">Transmembrane</keyword>
<name>A0AAV3T796_9EURY</name>
<dbReference type="Pfam" id="PF13559">
    <property type="entry name" value="DUF4129"/>
    <property type="match status" value="1"/>
</dbReference>
<dbReference type="EMBL" id="BAAADV010000001">
    <property type="protein sequence ID" value="GAA0664576.1"/>
    <property type="molecule type" value="Genomic_DNA"/>
</dbReference>
<feature type="region of interest" description="Disordered" evidence="1">
    <location>
        <begin position="434"/>
        <end position="474"/>
    </location>
</feature>
<feature type="region of interest" description="Disordered" evidence="1">
    <location>
        <begin position="47"/>
        <end position="91"/>
    </location>
</feature>
<evidence type="ECO:0000256" key="2">
    <source>
        <dbReference type="SAM" id="Phobius"/>
    </source>
</evidence>
<keyword evidence="2" id="KW-1133">Transmembrane helix</keyword>
<evidence type="ECO:0000259" key="3">
    <source>
        <dbReference type="Pfam" id="PF13559"/>
    </source>
</evidence>